<keyword evidence="14" id="KW-1185">Reference proteome</keyword>
<evidence type="ECO:0000256" key="10">
    <source>
        <dbReference type="ARBA" id="ARBA00023319"/>
    </source>
</evidence>
<comment type="subcellular location">
    <subcellularLocation>
        <location evidence="1">Membrane</location>
        <topology evidence="1">Single-pass type I membrane protein</topology>
    </subcellularLocation>
</comment>
<feature type="chain" id="PRO_5028065424" evidence="12">
    <location>
        <begin position="18"/>
        <end position="961"/>
    </location>
</feature>
<keyword evidence="7 11" id="KW-0472">Membrane</keyword>
<feature type="domain" description="Ig-like" evidence="13">
    <location>
        <begin position="700"/>
        <end position="798"/>
    </location>
</feature>
<dbReference type="RefSeq" id="XP_029014987.1">
    <property type="nucleotide sequence ID" value="XM_029159154.3"/>
</dbReference>
<dbReference type="PRINTS" id="PR01472">
    <property type="entry name" value="ICAMVCAM1"/>
</dbReference>
<dbReference type="KEGG" id="bspl:114860508"/>
<dbReference type="SUPFAM" id="SSF48726">
    <property type="entry name" value="Immunoglobulin"/>
    <property type="match status" value="8"/>
</dbReference>
<evidence type="ECO:0000256" key="3">
    <source>
        <dbReference type="ARBA" id="ARBA00022729"/>
    </source>
</evidence>
<dbReference type="Gene3D" id="2.60.40.10">
    <property type="entry name" value="Immunoglobulins"/>
    <property type="match status" value="9"/>
</dbReference>
<dbReference type="GO" id="GO:0005178">
    <property type="term" value="F:integrin binding"/>
    <property type="evidence" value="ECO:0007669"/>
    <property type="project" value="InterPro"/>
</dbReference>
<dbReference type="SMART" id="SM00409">
    <property type="entry name" value="IG"/>
    <property type="match status" value="3"/>
</dbReference>
<dbReference type="InterPro" id="IPR036179">
    <property type="entry name" value="Ig-like_dom_sf"/>
</dbReference>
<keyword evidence="10" id="KW-0393">Immunoglobulin domain</keyword>
<sequence>MLLPLIIALLLPAGVVSLCPEDDNDLDLDPPEVVIEYGAETLVNCTTTNDDFQEMYWSDGTGQRITEDEETFISWPLSASDWDVKASCTIKLNKSHECSKDLKITVYKRPDRVYLHPLEALVEGRQHQLHCDIINVAPVENLTVRWYANNTLMKTQSFKQTTKTPVNESSTLPVTFRRDDSVVLFRCEAHLDFDSDALVTSDLLFVPVHYAPELNIITNQVLHVQEGDNVTLECEIDANPPPEYQWTSDKGNVWDNTNKLTVTNIRVSADYNCTGTNYLGSTTRQIHINVTNVIMETAASAPVDDTDCSPTLTPSKLAVRFGDPVSIDCNVSASNFEGMGWEATTGGTGLLESSFSTWRVDNLNVWDPKPSCYVTLLNGRQCVSKPSITVYKRPDRVYLHPLEALVEGRQHQLHCDIINVAPVENLTVRWYANNTLMKTQSFNQTTKTPVNESSTLPVTFRRDDSVVLFRCEAHLDFDSDALVTSDLLFVPVHYAPELNIITNQVLKVQEGDNVILECKIDANPPPEYQWTSDKGNVWDNTNKLTVTNIRVSADYNCTGTNYLGSTTRQIHVYVTNVATTTAASAPVDGTVCGSLPVQLTSSMKPMECVTDSDCSPILTPSKLAVRFGDPVSIDCNISASNFKGMGWGATTGGTVYLLSPRLSSWRVDKMEVWDPKPFCYVLLNERRCVSESSITVYKTPDNVLISAFSHKPMVEGTEYPLTCFISSVAPLQNLTVRWYQSSKLLHTDVFYEANGNVTKTPESRAFTLRVVPERGHDGTPFECEVELHLGQEVPKPLTFKSEPYIAVVHFAPTFTQGNHSEDISLGGDVTIGCHAEGNPHPAIHWVYPPADNVKEATWGRQSNITIQQATSTNAGQYICVATNELGKVTRLVTVAIKDEAAQSVLGFSWWYLPLIIISVVIVLFAVTLLHCHRKHGRYSFMTVRTNEEIPLGTKSAAGGIH</sequence>
<dbReference type="InterPro" id="IPR003987">
    <property type="entry name" value="ICAM_VCAM_N"/>
</dbReference>
<dbReference type="InterPro" id="IPR047012">
    <property type="entry name" value="ICAM_VCAM"/>
</dbReference>
<evidence type="ECO:0000256" key="6">
    <source>
        <dbReference type="ARBA" id="ARBA00022989"/>
    </source>
</evidence>
<evidence type="ECO:0000256" key="2">
    <source>
        <dbReference type="ARBA" id="ARBA00022692"/>
    </source>
</evidence>
<evidence type="ECO:0000256" key="1">
    <source>
        <dbReference type="ARBA" id="ARBA00004479"/>
    </source>
</evidence>
<evidence type="ECO:0000313" key="15">
    <source>
        <dbReference type="RefSeq" id="XP_029014987.1"/>
    </source>
</evidence>
<feature type="domain" description="Ig-like" evidence="13">
    <location>
        <begin position="212"/>
        <end position="291"/>
    </location>
</feature>
<dbReference type="InterPro" id="IPR003599">
    <property type="entry name" value="Ig_sub"/>
</dbReference>
<keyword evidence="6 11" id="KW-1133">Transmembrane helix</keyword>
<keyword evidence="2 11" id="KW-0812">Transmembrane</keyword>
<keyword evidence="8" id="KW-1015">Disulfide bond</keyword>
<dbReference type="SMART" id="SM00408">
    <property type="entry name" value="IGc2"/>
    <property type="match status" value="3"/>
</dbReference>
<dbReference type="PROSITE" id="PS50835">
    <property type="entry name" value="IG_LIKE"/>
    <property type="match status" value="6"/>
</dbReference>
<dbReference type="PANTHER" id="PTHR13771">
    <property type="entry name" value="INTERCELLULAR ADHESION MOLECULE"/>
    <property type="match status" value="1"/>
</dbReference>
<proteinExistence type="predicted"/>
<dbReference type="InterPro" id="IPR013783">
    <property type="entry name" value="Ig-like_fold"/>
</dbReference>
<feature type="signal peptide" evidence="12">
    <location>
        <begin position="1"/>
        <end position="17"/>
    </location>
</feature>
<dbReference type="InParanoid" id="A0A6P7N6L7"/>
<reference evidence="15" key="1">
    <citation type="submission" date="2025-08" db="UniProtKB">
        <authorList>
            <consortium name="RefSeq"/>
        </authorList>
    </citation>
    <scope>IDENTIFICATION</scope>
</reference>
<evidence type="ECO:0000256" key="5">
    <source>
        <dbReference type="ARBA" id="ARBA00022889"/>
    </source>
</evidence>
<dbReference type="GO" id="GO:0016020">
    <property type="term" value="C:membrane"/>
    <property type="evidence" value="ECO:0007669"/>
    <property type="project" value="UniProtKB-SubCell"/>
</dbReference>
<feature type="domain" description="Ig-like" evidence="13">
    <location>
        <begin position="110"/>
        <end position="200"/>
    </location>
</feature>
<dbReference type="Pfam" id="PF07679">
    <property type="entry name" value="I-set"/>
    <property type="match status" value="1"/>
</dbReference>
<evidence type="ECO:0000256" key="9">
    <source>
        <dbReference type="ARBA" id="ARBA00023180"/>
    </source>
</evidence>
<dbReference type="InterPro" id="IPR007110">
    <property type="entry name" value="Ig-like_dom"/>
</dbReference>
<feature type="domain" description="Ig-like" evidence="13">
    <location>
        <begin position="386"/>
        <end position="484"/>
    </location>
</feature>
<name>A0A6P7N6L7_BETSP</name>
<keyword evidence="5" id="KW-0130">Cell adhesion</keyword>
<dbReference type="GeneID" id="114860508"/>
<dbReference type="InterPro" id="IPR013098">
    <property type="entry name" value="Ig_I-set"/>
</dbReference>
<gene>
    <name evidence="15" type="primary">LOC114860508</name>
</gene>
<evidence type="ECO:0000259" key="13">
    <source>
        <dbReference type="PROSITE" id="PS50835"/>
    </source>
</evidence>
<keyword evidence="4" id="KW-0677">Repeat</keyword>
<feature type="domain" description="Ig-like" evidence="13">
    <location>
        <begin position="812"/>
        <end position="895"/>
    </location>
</feature>
<evidence type="ECO:0000256" key="4">
    <source>
        <dbReference type="ARBA" id="ARBA00022737"/>
    </source>
</evidence>
<evidence type="ECO:0000313" key="14">
    <source>
        <dbReference type="Proteomes" id="UP000515150"/>
    </source>
</evidence>
<keyword evidence="3 12" id="KW-0732">Signal</keyword>
<keyword evidence="9" id="KW-0325">Glycoprotein</keyword>
<feature type="domain" description="Ig-like" evidence="13">
    <location>
        <begin position="496"/>
        <end position="575"/>
    </location>
</feature>
<evidence type="ECO:0000256" key="11">
    <source>
        <dbReference type="SAM" id="Phobius"/>
    </source>
</evidence>
<accession>A0A6P7N6L7</accession>
<dbReference type="InterPro" id="IPR003598">
    <property type="entry name" value="Ig_sub2"/>
</dbReference>
<dbReference type="Proteomes" id="UP000515150">
    <property type="component" value="Chromosome 8"/>
</dbReference>
<dbReference type="OrthoDB" id="5843397at2759"/>
<protein>
    <submittedName>
        <fullName evidence="15">Hemicentin-1-like isoform X1</fullName>
    </submittedName>
</protein>
<dbReference type="PANTHER" id="PTHR13771:SF9">
    <property type="entry name" value="INTERCELLULAR ADHESION MOLECULE 5"/>
    <property type="match status" value="1"/>
</dbReference>
<feature type="transmembrane region" description="Helical" evidence="11">
    <location>
        <begin position="909"/>
        <end position="931"/>
    </location>
</feature>
<evidence type="ECO:0000256" key="8">
    <source>
        <dbReference type="ARBA" id="ARBA00023157"/>
    </source>
</evidence>
<dbReference type="Pfam" id="PF13927">
    <property type="entry name" value="Ig_3"/>
    <property type="match status" value="2"/>
</dbReference>
<evidence type="ECO:0000256" key="7">
    <source>
        <dbReference type="ARBA" id="ARBA00023136"/>
    </source>
</evidence>
<evidence type="ECO:0000256" key="12">
    <source>
        <dbReference type="SAM" id="SignalP"/>
    </source>
</evidence>
<organism evidence="14 15">
    <name type="scientific">Betta splendens</name>
    <name type="common">Siamese fighting fish</name>
    <dbReference type="NCBI Taxonomy" id="158456"/>
    <lineage>
        <taxon>Eukaryota</taxon>
        <taxon>Metazoa</taxon>
        <taxon>Chordata</taxon>
        <taxon>Craniata</taxon>
        <taxon>Vertebrata</taxon>
        <taxon>Euteleostomi</taxon>
        <taxon>Actinopterygii</taxon>
        <taxon>Neopterygii</taxon>
        <taxon>Teleostei</taxon>
        <taxon>Neoteleostei</taxon>
        <taxon>Acanthomorphata</taxon>
        <taxon>Anabantaria</taxon>
        <taxon>Anabantiformes</taxon>
        <taxon>Anabantoidei</taxon>
        <taxon>Osphronemidae</taxon>
        <taxon>Betta</taxon>
    </lineage>
</organism>
<dbReference type="GO" id="GO:0098609">
    <property type="term" value="P:cell-cell adhesion"/>
    <property type="evidence" value="ECO:0007669"/>
    <property type="project" value="InterPro"/>
</dbReference>
<dbReference type="AlphaFoldDB" id="A0A6P7N6L7"/>